<comment type="catalytic activity">
    <reaction evidence="1">
        <text>ATP + protein L-histidine = ADP + protein N-phospho-L-histidine.</text>
        <dbReference type="EC" id="2.7.13.3"/>
    </reaction>
</comment>
<proteinExistence type="predicted"/>
<dbReference type="Pfam" id="PF02518">
    <property type="entry name" value="HATPase_c"/>
    <property type="match status" value="1"/>
</dbReference>
<feature type="transmembrane region" description="Helical" evidence="10">
    <location>
        <begin position="56"/>
        <end position="76"/>
    </location>
</feature>
<dbReference type="GO" id="GO:0000155">
    <property type="term" value="F:phosphorelay sensor kinase activity"/>
    <property type="evidence" value="ECO:0007669"/>
    <property type="project" value="InterPro"/>
</dbReference>
<accession>A0A1H4T7W4</accession>
<dbReference type="Gene3D" id="3.30.565.10">
    <property type="entry name" value="Histidine kinase-like ATPase, C-terminal domain"/>
    <property type="match status" value="1"/>
</dbReference>
<evidence type="ECO:0000256" key="7">
    <source>
        <dbReference type="ARBA" id="ARBA00022840"/>
    </source>
</evidence>
<dbReference type="AlphaFoldDB" id="A0A1H4T7W4"/>
<dbReference type="Pfam" id="PF07730">
    <property type="entry name" value="HisKA_3"/>
    <property type="match status" value="1"/>
</dbReference>
<evidence type="ECO:0000256" key="10">
    <source>
        <dbReference type="SAM" id="Phobius"/>
    </source>
</evidence>
<dbReference type="InterPro" id="IPR011712">
    <property type="entry name" value="Sig_transdc_His_kin_sub3_dim/P"/>
</dbReference>
<keyword evidence="4" id="KW-0808">Transferase</keyword>
<keyword evidence="3" id="KW-0597">Phosphoprotein</keyword>
<keyword evidence="10" id="KW-0472">Membrane</keyword>
<dbReference type="Proteomes" id="UP000183407">
    <property type="component" value="Unassembled WGS sequence"/>
</dbReference>
<dbReference type="SUPFAM" id="SSF55874">
    <property type="entry name" value="ATPase domain of HSP90 chaperone/DNA topoisomerase II/histidine kinase"/>
    <property type="match status" value="1"/>
</dbReference>
<dbReference type="GO" id="GO:0046983">
    <property type="term" value="F:protein dimerization activity"/>
    <property type="evidence" value="ECO:0007669"/>
    <property type="project" value="InterPro"/>
</dbReference>
<evidence type="ECO:0000256" key="5">
    <source>
        <dbReference type="ARBA" id="ARBA00022741"/>
    </source>
</evidence>
<dbReference type="PANTHER" id="PTHR24421">
    <property type="entry name" value="NITRATE/NITRITE SENSOR PROTEIN NARX-RELATED"/>
    <property type="match status" value="1"/>
</dbReference>
<sequence length="411" mass="42838">MYASRTMTGSPDRVYVRVMQTDRRDTSIAPRDLLIALGVAIVQVVGSIGANHNQSWATPLDAAGVVLLVCGPLALIVRRRFPVTVLLVVLAVTALYVARGYGYGPVFLSLVVAFLGAATAGSRWLTYPVLAIGYVLIVFAVPAVSPAESPSFPALTGIAAWLLVLLAAAEIIRQRRGTLDARRQRAEAAERGAVEEQRRRASEERLAIARELHDVLAHSLSLINVQASVALELWESRPEQSQEALSAIKVASRDAIGDVHALLASLRGGEGNPPIAPTAGIGDLDGVVERARAAGLAVTTVVEGTPRPLPAVVDVAAARIVQESLTNVARHSGGSSADVTVSYASTCVRVRIDDDGRGPVRTSPGGGGNGIPGMRERARALGGELSVGTGPGGGFRVQATLPSGGDTADRT</sequence>
<feature type="domain" description="Histidine kinase/HSP90-like ATPase" evidence="11">
    <location>
        <begin position="317"/>
        <end position="403"/>
    </location>
</feature>
<evidence type="ECO:0000256" key="9">
    <source>
        <dbReference type="SAM" id="MobiDB-lite"/>
    </source>
</evidence>
<feature type="region of interest" description="Disordered" evidence="9">
    <location>
        <begin position="354"/>
        <end position="373"/>
    </location>
</feature>
<evidence type="ECO:0000256" key="3">
    <source>
        <dbReference type="ARBA" id="ARBA00022553"/>
    </source>
</evidence>
<keyword evidence="10" id="KW-1133">Transmembrane helix</keyword>
<dbReference type="Gene3D" id="1.20.5.1930">
    <property type="match status" value="1"/>
</dbReference>
<keyword evidence="5" id="KW-0547">Nucleotide-binding</keyword>
<evidence type="ECO:0000313" key="14">
    <source>
        <dbReference type="Proteomes" id="UP000183407"/>
    </source>
</evidence>
<feature type="region of interest" description="Disordered" evidence="9">
    <location>
        <begin position="388"/>
        <end position="411"/>
    </location>
</feature>
<evidence type="ECO:0000256" key="6">
    <source>
        <dbReference type="ARBA" id="ARBA00022777"/>
    </source>
</evidence>
<dbReference type="EC" id="2.7.13.3" evidence="2"/>
<name>A0A1H4T7W4_RHOJO</name>
<gene>
    <name evidence="13" type="ORF">SAMN04490220_1865</name>
</gene>
<keyword evidence="6 13" id="KW-0418">Kinase</keyword>
<dbReference type="OrthoDB" id="227596at2"/>
<organism evidence="13 14">
    <name type="scientific">Rhodococcus jostii</name>
    <dbReference type="NCBI Taxonomy" id="132919"/>
    <lineage>
        <taxon>Bacteria</taxon>
        <taxon>Bacillati</taxon>
        <taxon>Actinomycetota</taxon>
        <taxon>Actinomycetes</taxon>
        <taxon>Mycobacteriales</taxon>
        <taxon>Nocardiaceae</taxon>
        <taxon>Rhodococcus</taxon>
    </lineage>
</organism>
<dbReference type="CDD" id="cd16917">
    <property type="entry name" value="HATPase_UhpB-NarQ-NarX-like"/>
    <property type="match status" value="1"/>
</dbReference>
<dbReference type="PANTHER" id="PTHR24421:SF10">
    <property type="entry name" value="NITRATE_NITRITE SENSOR PROTEIN NARQ"/>
    <property type="match status" value="1"/>
</dbReference>
<evidence type="ECO:0000256" key="8">
    <source>
        <dbReference type="ARBA" id="ARBA00023012"/>
    </source>
</evidence>
<evidence type="ECO:0000256" key="4">
    <source>
        <dbReference type="ARBA" id="ARBA00022679"/>
    </source>
</evidence>
<evidence type="ECO:0000259" key="11">
    <source>
        <dbReference type="Pfam" id="PF02518"/>
    </source>
</evidence>
<keyword evidence="7" id="KW-0067">ATP-binding</keyword>
<feature type="transmembrane region" description="Helical" evidence="10">
    <location>
        <begin position="127"/>
        <end position="145"/>
    </location>
</feature>
<protein>
    <recommendedName>
        <fullName evidence="2">histidine kinase</fullName>
        <ecNumber evidence="2">2.7.13.3</ecNumber>
    </recommendedName>
</protein>
<keyword evidence="8" id="KW-0902">Two-component regulatory system</keyword>
<dbReference type="GO" id="GO:0016020">
    <property type="term" value="C:membrane"/>
    <property type="evidence" value="ECO:0007669"/>
    <property type="project" value="InterPro"/>
</dbReference>
<evidence type="ECO:0000256" key="1">
    <source>
        <dbReference type="ARBA" id="ARBA00000085"/>
    </source>
</evidence>
<feature type="domain" description="Signal transduction histidine kinase subgroup 3 dimerisation and phosphoacceptor" evidence="12">
    <location>
        <begin position="204"/>
        <end position="268"/>
    </location>
</feature>
<reference evidence="14" key="1">
    <citation type="submission" date="2016-10" db="EMBL/GenBank/DDBJ databases">
        <authorList>
            <person name="Varghese N."/>
        </authorList>
    </citation>
    <scope>NUCLEOTIDE SEQUENCE [LARGE SCALE GENOMIC DNA]</scope>
    <source>
        <strain evidence="14">DSM 44719</strain>
    </source>
</reference>
<dbReference type="InterPro" id="IPR036890">
    <property type="entry name" value="HATPase_C_sf"/>
</dbReference>
<dbReference type="EMBL" id="FNTL01000004">
    <property type="protein sequence ID" value="SEC52532.1"/>
    <property type="molecule type" value="Genomic_DNA"/>
</dbReference>
<keyword evidence="10" id="KW-0812">Transmembrane</keyword>
<feature type="transmembrane region" description="Helical" evidence="10">
    <location>
        <begin position="33"/>
        <end position="50"/>
    </location>
</feature>
<evidence type="ECO:0000259" key="12">
    <source>
        <dbReference type="Pfam" id="PF07730"/>
    </source>
</evidence>
<evidence type="ECO:0000256" key="2">
    <source>
        <dbReference type="ARBA" id="ARBA00012438"/>
    </source>
</evidence>
<dbReference type="InterPro" id="IPR050482">
    <property type="entry name" value="Sensor_HK_TwoCompSys"/>
</dbReference>
<evidence type="ECO:0000313" key="13">
    <source>
        <dbReference type="EMBL" id="SEC52532.1"/>
    </source>
</evidence>
<feature type="transmembrane region" description="Helical" evidence="10">
    <location>
        <begin position="81"/>
        <end position="97"/>
    </location>
</feature>
<dbReference type="GO" id="GO:0005524">
    <property type="term" value="F:ATP binding"/>
    <property type="evidence" value="ECO:0007669"/>
    <property type="project" value="UniProtKB-KW"/>
</dbReference>
<feature type="transmembrane region" description="Helical" evidence="10">
    <location>
        <begin position="151"/>
        <end position="172"/>
    </location>
</feature>
<dbReference type="InterPro" id="IPR003594">
    <property type="entry name" value="HATPase_dom"/>
</dbReference>